<feature type="domain" description="Response regulatory" evidence="2">
    <location>
        <begin position="2"/>
        <end position="123"/>
    </location>
</feature>
<dbReference type="InterPro" id="IPR011006">
    <property type="entry name" value="CheY-like_superfamily"/>
</dbReference>
<sequence>MTIILLDDDPITNIINQKVVSSFFPEDSIDVFTNPKQAISCIENMVNEKILLFLDLNMPVLNGWEVLSYLDAHERFDNIKVIIVSSTPTEGDKRRSYKHSRVKSFIIKPLTYPKVEKLKNDLLLQN</sequence>
<keyword evidence="1" id="KW-0597">Phosphoprotein</keyword>
<reference evidence="3 4" key="1">
    <citation type="journal article" date="2018" name="Nat. Biotechnol.">
        <title>A standardized bacterial taxonomy based on genome phylogeny substantially revises the tree of life.</title>
        <authorList>
            <person name="Parks D.H."/>
            <person name="Chuvochina M."/>
            <person name="Waite D.W."/>
            <person name="Rinke C."/>
            <person name="Skarshewski A."/>
            <person name="Chaumeil P.A."/>
            <person name="Hugenholtz P."/>
        </authorList>
    </citation>
    <scope>NUCLEOTIDE SEQUENCE [LARGE SCALE GENOMIC DNA]</scope>
    <source>
        <strain evidence="3">UBA9359</strain>
    </source>
</reference>
<dbReference type="PROSITE" id="PS50110">
    <property type="entry name" value="RESPONSE_REGULATORY"/>
    <property type="match status" value="1"/>
</dbReference>
<dbReference type="PANTHER" id="PTHR44520">
    <property type="entry name" value="RESPONSE REGULATOR RCP1-RELATED"/>
    <property type="match status" value="1"/>
</dbReference>
<dbReference type="InterPro" id="IPR052893">
    <property type="entry name" value="TCS_response_regulator"/>
</dbReference>
<dbReference type="SMART" id="SM00448">
    <property type="entry name" value="REC"/>
    <property type="match status" value="1"/>
</dbReference>
<name>A0A3D5IZA4_9FLAO</name>
<accession>A0A3D5IZA4</accession>
<comment type="caution">
    <text evidence="3">The sequence shown here is derived from an EMBL/GenBank/DDBJ whole genome shotgun (WGS) entry which is preliminary data.</text>
</comment>
<gene>
    <name evidence="3" type="ORF">DGQ38_04860</name>
</gene>
<dbReference type="SUPFAM" id="SSF52172">
    <property type="entry name" value="CheY-like"/>
    <property type="match status" value="1"/>
</dbReference>
<dbReference type="Gene3D" id="3.40.50.2300">
    <property type="match status" value="1"/>
</dbReference>
<dbReference type="PANTHER" id="PTHR44520:SF2">
    <property type="entry name" value="RESPONSE REGULATOR RCP1"/>
    <property type="match status" value="1"/>
</dbReference>
<evidence type="ECO:0000259" key="2">
    <source>
        <dbReference type="PROSITE" id="PS50110"/>
    </source>
</evidence>
<evidence type="ECO:0000313" key="3">
    <source>
        <dbReference type="EMBL" id="HCV80360.1"/>
    </source>
</evidence>
<dbReference type="GO" id="GO:0000160">
    <property type="term" value="P:phosphorelay signal transduction system"/>
    <property type="evidence" value="ECO:0007669"/>
    <property type="project" value="InterPro"/>
</dbReference>
<dbReference type="EMBL" id="DPMF01000106">
    <property type="protein sequence ID" value="HCV80360.1"/>
    <property type="molecule type" value="Genomic_DNA"/>
</dbReference>
<organism evidence="3 4">
    <name type="scientific">Zunongwangia profunda</name>
    <dbReference type="NCBI Taxonomy" id="398743"/>
    <lineage>
        <taxon>Bacteria</taxon>
        <taxon>Pseudomonadati</taxon>
        <taxon>Bacteroidota</taxon>
        <taxon>Flavobacteriia</taxon>
        <taxon>Flavobacteriales</taxon>
        <taxon>Flavobacteriaceae</taxon>
        <taxon>Zunongwangia</taxon>
    </lineage>
</organism>
<evidence type="ECO:0000313" key="4">
    <source>
        <dbReference type="Proteomes" id="UP000264330"/>
    </source>
</evidence>
<proteinExistence type="predicted"/>
<protein>
    <submittedName>
        <fullName evidence="3">Response regulator</fullName>
    </submittedName>
</protein>
<dbReference type="Proteomes" id="UP000264330">
    <property type="component" value="Unassembled WGS sequence"/>
</dbReference>
<feature type="modified residue" description="4-aspartylphosphate" evidence="1">
    <location>
        <position position="55"/>
    </location>
</feature>
<dbReference type="AlphaFoldDB" id="A0A3D5IZA4"/>
<dbReference type="RefSeq" id="WP_228250589.1">
    <property type="nucleotide sequence ID" value="NZ_CAJXAW010000015.1"/>
</dbReference>
<evidence type="ECO:0000256" key="1">
    <source>
        <dbReference type="PROSITE-ProRule" id="PRU00169"/>
    </source>
</evidence>
<dbReference type="InterPro" id="IPR001789">
    <property type="entry name" value="Sig_transdc_resp-reg_receiver"/>
</dbReference>
<dbReference type="Pfam" id="PF00072">
    <property type="entry name" value="Response_reg"/>
    <property type="match status" value="1"/>
</dbReference>